<protein>
    <submittedName>
        <fullName evidence="1">Uncharacterized protein</fullName>
    </submittedName>
</protein>
<dbReference type="OrthoDB" id="4773915at2"/>
<dbReference type="EMBL" id="LR131273">
    <property type="protein sequence ID" value="VDR40759.1"/>
    <property type="molecule type" value="Genomic_DNA"/>
</dbReference>
<name>A0A3P8K5Z1_TSUPA</name>
<organism evidence="1 2">
    <name type="scientific">Tsukamurella paurometabola</name>
    <name type="common">Corynebacterium paurometabolum</name>
    <dbReference type="NCBI Taxonomy" id="2061"/>
    <lineage>
        <taxon>Bacteria</taxon>
        <taxon>Bacillati</taxon>
        <taxon>Actinomycetota</taxon>
        <taxon>Actinomycetes</taxon>
        <taxon>Mycobacteriales</taxon>
        <taxon>Tsukamurellaceae</taxon>
        <taxon>Tsukamurella</taxon>
    </lineage>
</organism>
<dbReference type="RefSeq" id="WP_126197688.1">
    <property type="nucleotide sequence ID" value="NZ_CP085954.1"/>
</dbReference>
<evidence type="ECO:0000313" key="2">
    <source>
        <dbReference type="Proteomes" id="UP000271626"/>
    </source>
</evidence>
<dbReference type="AlphaFoldDB" id="A0A3P8K5Z1"/>
<proteinExistence type="predicted"/>
<reference evidence="1 2" key="1">
    <citation type="submission" date="2018-12" db="EMBL/GenBank/DDBJ databases">
        <authorList>
            <consortium name="Pathogen Informatics"/>
        </authorList>
    </citation>
    <scope>NUCLEOTIDE SEQUENCE [LARGE SCALE GENOMIC DNA]</scope>
    <source>
        <strain evidence="1 2">NCTC10741</strain>
    </source>
</reference>
<sequence>MCALLLLAASGCAAQKDDSAASSVSFSAIAGTSGAPSAQPTDGVELASADTVCGTVATVQDEAPVVIRSGSANCVRVLRAARAYAAAVSHADGQPVTLETGGWRCTAAEGRGPATCRSGDAAFSVG</sequence>
<gene>
    <name evidence="1" type="ORF">NCTC10741_03922</name>
</gene>
<evidence type="ECO:0000313" key="1">
    <source>
        <dbReference type="EMBL" id="VDR40759.1"/>
    </source>
</evidence>
<accession>A0A3P8K5Z1</accession>
<dbReference type="Proteomes" id="UP000271626">
    <property type="component" value="Chromosome"/>
</dbReference>